<evidence type="ECO:0000256" key="4">
    <source>
        <dbReference type="ARBA" id="ARBA00022603"/>
    </source>
</evidence>
<accession>A0A9K3KKU4</accession>
<organism evidence="7 8">
    <name type="scientific">Nitzschia inconspicua</name>
    <dbReference type="NCBI Taxonomy" id="303405"/>
    <lineage>
        <taxon>Eukaryota</taxon>
        <taxon>Sar</taxon>
        <taxon>Stramenopiles</taxon>
        <taxon>Ochrophyta</taxon>
        <taxon>Bacillariophyta</taxon>
        <taxon>Bacillariophyceae</taxon>
        <taxon>Bacillariophycidae</taxon>
        <taxon>Bacillariales</taxon>
        <taxon>Bacillariaceae</taxon>
        <taxon>Nitzschia</taxon>
    </lineage>
</organism>
<proteinExistence type="predicted"/>
<dbReference type="GO" id="GO:0005737">
    <property type="term" value="C:cytoplasm"/>
    <property type="evidence" value="ECO:0007669"/>
    <property type="project" value="UniProtKB-SubCell"/>
</dbReference>
<evidence type="ECO:0000256" key="3">
    <source>
        <dbReference type="ARBA" id="ARBA00022490"/>
    </source>
</evidence>
<dbReference type="GO" id="GO:0032259">
    <property type="term" value="P:methylation"/>
    <property type="evidence" value="ECO:0007669"/>
    <property type="project" value="UniProtKB-KW"/>
</dbReference>
<gene>
    <name evidence="7" type="ORF">IV203_032495</name>
</gene>
<keyword evidence="5" id="KW-0808">Transferase</keyword>
<dbReference type="GO" id="GO:0018025">
    <property type="term" value="F:calmodulin-lysine N-methyltransferase activity"/>
    <property type="evidence" value="ECO:0007669"/>
    <property type="project" value="InterPro"/>
</dbReference>
<dbReference type="OrthoDB" id="413520at2759"/>
<evidence type="ECO:0000256" key="5">
    <source>
        <dbReference type="ARBA" id="ARBA00022679"/>
    </source>
</evidence>
<evidence type="ECO:0000313" key="7">
    <source>
        <dbReference type="EMBL" id="KAG7344964.1"/>
    </source>
</evidence>
<reference evidence="7" key="1">
    <citation type="journal article" date="2021" name="Sci. Rep.">
        <title>Diploid genomic architecture of Nitzschia inconspicua, an elite biomass production diatom.</title>
        <authorList>
            <person name="Oliver A."/>
            <person name="Podell S."/>
            <person name="Pinowska A."/>
            <person name="Traller J.C."/>
            <person name="Smith S.R."/>
            <person name="McClure R."/>
            <person name="Beliaev A."/>
            <person name="Bohutskyi P."/>
            <person name="Hill E.A."/>
            <person name="Rabines A."/>
            <person name="Zheng H."/>
            <person name="Allen L.Z."/>
            <person name="Kuo A."/>
            <person name="Grigoriev I.V."/>
            <person name="Allen A.E."/>
            <person name="Hazlebeck D."/>
            <person name="Allen E.E."/>
        </authorList>
    </citation>
    <scope>NUCLEOTIDE SEQUENCE</scope>
    <source>
        <strain evidence="7">Hildebrandi</strain>
    </source>
</reference>
<evidence type="ECO:0000313" key="8">
    <source>
        <dbReference type="Proteomes" id="UP000693970"/>
    </source>
</evidence>
<keyword evidence="4" id="KW-0489">Methyltransferase</keyword>
<dbReference type="EMBL" id="JAGRRH010000022">
    <property type="protein sequence ID" value="KAG7344964.1"/>
    <property type="molecule type" value="Genomic_DNA"/>
</dbReference>
<evidence type="ECO:0008006" key="9">
    <source>
        <dbReference type="Google" id="ProtNLM"/>
    </source>
</evidence>
<keyword evidence="8" id="KW-1185">Reference proteome</keyword>
<dbReference type="InterPro" id="IPR025800">
    <property type="entry name" value="CaM-Lys-N-MeTrfase"/>
</dbReference>
<dbReference type="AlphaFoldDB" id="A0A9K3KKU4"/>
<keyword evidence="6" id="KW-0539">Nucleus</keyword>
<dbReference type="Proteomes" id="UP000693970">
    <property type="component" value="Unassembled WGS sequence"/>
</dbReference>
<sequence length="534" mass="60619">MMTERSCSEIENGVKSISQQQQQVNHTQQQEKACQKRKDVANGRWRLLRDALLQKSSSSGTPSCSIHRFKGYQLLSTVKDTSYILTQLQPSLTKFDWNCALTLEQNLDRMEIAVLTLAACYPKGKCLNVTHCPKQVDCDGWIATLAKRCQPVVALVRFETKTNEASDNGSSTAETTVTTTISLLVQETSSLKTRYTFQAYPLNDSLLLFTREPNDHPRLSLQDLVSHRRNQGVDNTGNICVWDSEKTLTYLLWNHWTDLESHVLSSNGNDLKHRSFYRPSESFRILELGTGMAGLSAITLAMYLVQEAAAVSFQNIRQHQIQVTLTDGNATGVHNNKINQYIMETYYSTLQRNNKNEETSPYHALDVTCQQLLWTTDMENPSTPLSSTSIPHPSNIVLISDCVHFQNFHASLAMTTLRNLCIGGIAIFCQPTRGDSLSNFCRLLDAVTTTMTTTTCSGSGRDDALVQWQWWEPSILQEEHVQAKVHYSTVYDESLHRPKILIMTKLRDMVEGDRLVLIQNHKRIQEEKHQRQQR</sequence>
<reference evidence="7" key="2">
    <citation type="submission" date="2021-04" db="EMBL/GenBank/DDBJ databases">
        <authorList>
            <person name="Podell S."/>
        </authorList>
    </citation>
    <scope>NUCLEOTIDE SEQUENCE</scope>
    <source>
        <strain evidence="7">Hildebrandi</strain>
    </source>
</reference>
<name>A0A9K3KKU4_9STRA</name>
<dbReference type="PANTHER" id="PTHR13539:SF3">
    <property type="entry name" value="CALMODULIN-LYSINE N-METHYLTRANSFERASE"/>
    <property type="match status" value="1"/>
</dbReference>
<protein>
    <recommendedName>
        <fullName evidence="9">Calmodulin-lysine N-methyltransferase</fullName>
    </recommendedName>
</protein>
<dbReference type="GO" id="GO:0005634">
    <property type="term" value="C:nucleus"/>
    <property type="evidence" value="ECO:0007669"/>
    <property type="project" value="UniProtKB-SubCell"/>
</dbReference>
<evidence type="ECO:0000256" key="2">
    <source>
        <dbReference type="ARBA" id="ARBA00004496"/>
    </source>
</evidence>
<comment type="caution">
    <text evidence="7">The sequence shown here is derived from an EMBL/GenBank/DDBJ whole genome shotgun (WGS) entry which is preliminary data.</text>
</comment>
<dbReference type="PANTHER" id="PTHR13539">
    <property type="entry name" value="CALMODULIN-LYSINE N-METHYLTRANSFERASE"/>
    <property type="match status" value="1"/>
</dbReference>
<evidence type="ECO:0000256" key="1">
    <source>
        <dbReference type="ARBA" id="ARBA00004123"/>
    </source>
</evidence>
<keyword evidence="3" id="KW-0963">Cytoplasm</keyword>
<evidence type="ECO:0000256" key="6">
    <source>
        <dbReference type="ARBA" id="ARBA00023242"/>
    </source>
</evidence>
<comment type="subcellular location">
    <subcellularLocation>
        <location evidence="2">Cytoplasm</location>
    </subcellularLocation>
    <subcellularLocation>
        <location evidence="1">Nucleus</location>
    </subcellularLocation>
</comment>